<feature type="compositionally biased region" description="Low complexity" evidence="1">
    <location>
        <begin position="94"/>
        <end position="106"/>
    </location>
</feature>
<evidence type="ECO:0000313" key="3">
    <source>
        <dbReference type="Proteomes" id="UP000008141"/>
    </source>
</evidence>
<dbReference type="STRING" id="554065.E1ZUB7"/>
<gene>
    <name evidence="2" type="ORF">CHLNCDRAFT_135463</name>
</gene>
<organism evidence="3">
    <name type="scientific">Chlorella variabilis</name>
    <name type="common">Green alga</name>
    <dbReference type="NCBI Taxonomy" id="554065"/>
    <lineage>
        <taxon>Eukaryota</taxon>
        <taxon>Viridiplantae</taxon>
        <taxon>Chlorophyta</taxon>
        <taxon>core chlorophytes</taxon>
        <taxon>Trebouxiophyceae</taxon>
        <taxon>Chlorellales</taxon>
        <taxon>Chlorellaceae</taxon>
        <taxon>Chlorella clade</taxon>
        <taxon>Chlorella</taxon>
    </lineage>
</organism>
<dbReference type="KEGG" id="cvr:CHLNCDRAFT_135463"/>
<dbReference type="eggNOG" id="KOG1907">
    <property type="taxonomic scope" value="Eukaryota"/>
</dbReference>
<dbReference type="Proteomes" id="UP000008141">
    <property type="component" value="Unassembled WGS sequence"/>
</dbReference>
<protein>
    <submittedName>
        <fullName evidence="2">Uncharacterized protein</fullName>
    </submittedName>
</protein>
<dbReference type="RefSeq" id="XP_005842709.1">
    <property type="nucleotide sequence ID" value="XM_005842652.1"/>
</dbReference>
<dbReference type="EMBL" id="GL433949">
    <property type="protein sequence ID" value="EFN50579.1"/>
    <property type="molecule type" value="Genomic_DNA"/>
</dbReference>
<evidence type="ECO:0000313" key="2">
    <source>
        <dbReference type="EMBL" id="EFN50579.1"/>
    </source>
</evidence>
<dbReference type="GeneID" id="17350011"/>
<feature type="region of interest" description="Disordered" evidence="1">
    <location>
        <begin position="91"/>
        <end position="121"/>
    </location>
</feature>
<accession>E1ZUB7</accession>
<keyword evidence="3" id="KW-1185">Reference proteome</keyword>
<name>E1ZUB7_CHLVA</name>
<dbReference type="AlphaFoldDB" id="E1ZUB7"/>
<proteinExistence type="predicted"/>
<evidence type="ECO:0000256" key="1">
    <source>
        <dbReference type="SAM" id="MobiDB-lite"/>
    </source>
</evidence>
<sequence length="121" mass="12691">MRMPPAPPPRQVIGTIDGSGRVVLVDRCAPEGSPTPVDLDLEKVLGDMPNKTFRRVLACLCGFDRKPEPTAPLAFPEGTTAAAALDRRFLTTKARPPSQPRAAASPGRLPHAGAAAGRSNA</sequence>
<reference evidence="2 3" key="1">
    <citation type="journal article" date="2010" name="Plant Cell">
        <title>The Chlorella variabilis NC64A genome reveals adaptation to photosymbiosis, coevolution with viruses, and cryptic sex.</title>
        <authorList>
            <person name="Blanc G."/>
            <person name="Duncan G."/>
            <person name="Agarkova I."/>
            <person name="Borodovsky M."/>
            <person name="Gurnon J."/>
            <person name="Kuo A."/>
            <person name="Lindquist E."/>
            <person name="Lucas S."/>
            <person name="Pangilinan J."/>
            <person name="Polle J."/>
            <person name="Salamov A."/>
            <person name="Terry A."/>
            <person name="Yamada T."/>
            <person name="Dunigan D.D."/>
            <person name="Grigoriev I.V."/>
            <person name="Claverie J.M."/>
            <person name="Van Etten J.L."/>
        </authorList>
    </citation>
    <scope>NUCLEOTIDE SEQUENCE [LARGE SCALE GENOMIC DNA]</scope>
    <source>
        <strain evidence="2 3">NC64A</strain>
    </source>
</reference>
<dbReference type="InParanoid" id="E1ZUB7"/>